<dbReference type="GO" id="GO:0009253">
    <property type="term" value="P:peptidoglycan catabolic process"/>
    <property type="evidence" value="ECO:0007669"/>
    <property type="project" value="InterPro"/>
</dbReference>
<dbReference type="EMBL" id="DVHM01000083">
    <property type="protein sequence ID" value="HIR70652.1"/>
    <property type="molecule type" value="Genomic_DNA"/>
</dbReference>
<dbReference type="PROSITE" id="PS51904">
    <property type="entry name" value="GLYCOSYL_HYDROL_F25_2"/>
    <property type="match status" value="1"/>
</dbReference>
<comment type="similarity">
    <text evidence="1">Belongs to the glycosyl hydrolase 25 family.</text>
</comment>
<dbReference type="Gene3D" id="3.20.20.80">
    <property type="entry name" value="Glycosidases"/>
    <property type="match status" value="1"/>
</dbReference>
<dbReference type="PANTHER" id="PTHR34135:SF2">
    <property type="entry name" value="LYSOZYME"/>
    <property type="match status" value="1"/>
</dbReference>
<name>A0A9D1JAP2_9FIRM</name>
<dbReference type="GO" id="GO:0003796">
    <property type="term" value="F:lysozyme activity"/>
    <property type="evidence" value="ECO:0007669"/>
    <property type="project" value="InterPro"/>
</dbReference>
<dbReference type="GO" id="GO:0016998">
    <property type="term" value="P:cell wall macromolecule catabolic process"/>
    <property type="evidence" value="ECO:0007669"/>
    <property type="project" value="InterPro"/>
</dbReference>
<dbReference type="AlphaFoldDB" id="A0A9D1JAP2"/>
<gene>
    <name evidence="2" type="ORF">IAA55_05170</name>
</gene>
<proteinExistence type="inferred from homology"/>
<organism evidence="2 3">
    <name type="scientific">Candidatus Pullilachnospira gallistercoris</name>
    <dbReference type="NCBI Taxonomy" id="2840911"/>
    <lineage>
        <taxon>Bacteria</taxon>
        <taxon>Bacillati</taxon>
        <taxon>Bacillota</taxon>
        <taxon>Clostridia</taxon>
        <taxon>Lachnospirales</taxon>
        <taxon>Lachnospiraceae</taxon>
        <taxon>Lachnospiraceae incertae sedis</taxon>
        <taxon>Candidatus Pullilachnospira</taxon>
    </lineage>
</organism>
<protein>
    <submittedName>
        <fullName evidence="2">Glycoside hydrolase family 25 protein</fullName>
    </submittedName>
</protein>
<dbReference type="GO" id="GO:0016052">
    <property type="term" value="P:carbohydrate catabolic process"/>
    <property type="evidence" value="ECO:0007669"/>
    <property type="project" value="TreeGrafter"/>
</dbReference>
<dbReference type="InterPro" id="IPR002053">
    <property type="entry name" value="Glyco_hydro_25"/>
</dbReference>
<keyword evidence="2" id="KW-0378">Hydrolase</keyword>
<dbReference type="InterPro" id="IPR017853">
    <property type="entry name" value="GH"/>
</dbReference>
<evidence type="ECO:0000313" key="2">
    <source>
        <dbReference type="EMBL" id="HIR70652.1"/>
    </source>
</evidence>
<dbReference type="SUPFAM" id="SSF51445">
    <property type="entry name" value="(Trans)glycosidases"/>
    <property type="match status" value="1"/>
</dbReference>
<evidence type="ECO:0000313" key="3">
    <source>
        <dbReference type="Proteomes" id="UP000823912"/>
    </source>
</evidence>
<reference evidence="2" key="1">
    <citation type="submission" date="2020-10" db="EMBL/GenBank/DDBJ databases">
        <authorList>
            <person name="Gilroy R."/>
        </authorList>
    </citation>
    <scope>NUCLEOTIDE SEQUENCE</scope>
    <source>
        <strain evidence="2">ChiSjej5B23-6657</strain>
    </source>
</reference>
<accession>A0A9D1JAP2</accession>
<reference evidence="2" key="2">
    <citation type="journal article" date="2021" name="PeerJ">
        <title>Extensive microbial diversity within the chicken gut microbiome revealed by metagenomics and culture.</title>
        <authorList>
            <person name="Gilroy R."/>
            <person name="Ravi A."/>
            <person name="Getino M."/>
            <person name="Pursley I."/>
            <person name="Horton D.L."/>
            <person name="Alikhan N.F."/>
            <person name="Baker D."/>
            <person name="Gharbi K."/>
            <person name="Hall N."/>
            <person name="Watson M."/>
            <person name="Adriaenssens E.M."/>
            <person name="Foster-Nyarko E."/>
            <person name="Jarju S."/>
            <person name="Secka A."/>
            <person name="Antonio M."/>
            <person name="Oren A."/>
            <person name="Chaudhuri R.R."/>
            <person name="La Ragione R."/>
            <person name="Hildebrand F."/>
            <person name="Pallen M.J."/>
        </authorList>
    </citation>
    <scope>NUCLEOTIDE SEQUENCE</scope>
    <source>
        <strain evidence="2">ChiSjej5B23-6657</strain>
    </source>
</reference>
<dbReference type="PANTHER" id="PTHR34135">
    <property type="entry name" value="LYSOZYME"/>
    <property type="match status" value="1"/>
</dbReference>
<evidence type="ECO:0000256" key="1">
    <source>
        <dbReference type="ARBA" id="ARBA00010646"/>
    </source>
</evidence>
<dbReference type="Proteomes" id="UP000823912">
    <property type="component" value="Unassembled WGS sequence"/>
</dbReference>
<comment type="caution">
    <text evidence="2">The sequence shown here is derived from an EMBL/GenBank/DDBJ whole genome shotgun (WGS) entry which is preliminary data.</text>
</comment>
<dbReference type="Pfam" id="PF01183">
    <property type="entry name" value="Glyco_hydro_25"/>
    <property type="match status" value="1"/>
</dbReference>
<sequence length="324" mass="35914">MEATKVIDVSHHQGAIDWEQVKNAGIAGVIIRCGYGMDQASQDDREWKRNADACARLGIPFGAYLYSYADSIEKAASEAQHALRLLAGYRLSYPVYYDIEKAGTENGAAERARVFCEKIRSAGYLPGVYANKNWWDHYLTDLTEYTRWVARYSDTLGMEDVDLWQYTSGGTVPGIAGRVDLNRCYRDFPAEIGPGSISAPGAPAKEQIKVDGKWGEATTRRLQQILGTAVDGKVSHQFASYRASNPGLDYGSFQWESNPSGYSPVMKAFQGCLNIWINAGLRDDGHIGPKTIRAIQTWLGCAADGHFDAVSPAIRKLQEWINRQ</sequence>
<dbReference type="CDD" id="cd06414">
    <property type="entry name" value="GH25_LytC-like"/>
    <property type="match status" value="1"/>
</dbReference>